<protein>
    <recommendedName>
        <fullName evidence="8">Protein Wnt</fullName>
    </recommendedName>
</protein>
<dbReference type="InterPro" id="IPR043158">
    <property type="entry name" value="Wnt_C"/>
</dbReference>
<evidence type="ECO:0000256" key="3">
    <source>
        <dbReference type="ARBA" id="ARBA00022473"/>
    </source>
</evidence>
<evidence type="ECO:0000256" key="8">
    <source>
        <dbReference type="RuleBase" id="RU003500"/>
    </source>
</evidence>
<evidence type="ECO:0000313" key="10">
    <source>
        <dbReference type="EMBL" id="KAK2560076.1"/>
    </source>
</evidence>
<keyword evidence="11" id="KW-1185">Reference proteome</keyword>
<comment type="subcellular location">
    <subcellularLocation>
        <location evidence="1 8">Secreted</location>
        <location evidence="1 8">Extracellular space</location>
        <location evidence="1 8">Extracellular matrix</location>
    </subcellularLocation>
</comment>
<dbReference type="GO" id="GO:0060070">
    <property type="term" value="P:canonical Wnt signaling pathway"/>
    <property type="evidence" value="ECO:0007669"/>
    <property type="project" value="TreeGrafter"/>
</dbReference>
<dbReference type="GO" id="GO:0045165">
    <property type="term" value="P:cell fate commitment"/>
    <property type="evidence" value="ECO:0007669"/>
    <property type="project" value="TreeGrafter"/>
</dbReference>
<dbReference type="Pfam" id="PF00110">
    <property type="entry name" value="wnt"/>
    <property type="match status" value="1"/>
</dbReference>
<dbReference type="Gene3D" id="3.30.2460.20">
    <property type="match status" value="1"/>
</dbReference>
<reference evidence="10" key="1">
    <citation type="journal article" date="2023" name="G3 (Bethesda)">
        <title>Whole genome assembly and annotation of the endangered Caribbean coral Acropora cervicornis.</title>
        <authorList>
            <person name="Selwyn J.D."/>
            <person name="Vollmer S.V."/>
        </authorList>
    </citation>
    <scope>NUCLEOTIDE SEQUENCE</scope>
    <source>
        <strain evidence="10">K2</strain>
    </source>
</reference>
<feature type="chain" id="PRO_5041911148" description="Protein Wnt" evidence="9">
    <location>
        <begin position="24"/>
        <end position="350"/>
    </location>
</feature>
<keyword evidence="3 8" id="KW-0217">Developmental protein</keyword>
<sequence length="350" mass="39747">MRLAVTVSVIFSLVLLCAEKGTTQDRKEKTVATLQHTQKLTLLKLFSFFQAYSLLQRIVKAGGHRGLQECERQFKNEVWNCSINGKHVVRELPIFVKTTLPQATRETALLHAISSAAITHEITFQCRQNKIPGCRCVDLKNEQPKGNGDWQWGGCSDNIWFGENKTKSFIDSLESPKQNARSVVNLHNNEVGRKVVRSNLKRECKCHGVTGSCNLKTCWRSLAPFETVGTELKRKYRNAVKVRLVDNTLREQQRDKPVTRRDKKMVFLDSSPDYCVRNLTVGSPGMLGRTCSDEDVGLNKCRSLCNSCKLKPEKELLEKQVDCRCKFVWCCSVKCATCTKEYSVTTCTKR</sequence>
<keyword evidence="7" id="KW-1015">Disulfide bond</keyword>
<dbReference type="CDD" id="cd13113">
    <property type="entry name" value="Wnt"/>
    <property type="match status" value="1"/>
</dbReference>
<name>A0AAD9QFM3_ACRCE</name>
<evidence type="ECO:0000256" key="7">
    <source>
        <dbReference type="ARBA" id="ARBA00023157"/>
    </source>
</evidence>
<dbReference type="GO" id="GO:0005615">
    <property type="term" value="C:extracellular space"/>
    <property type="evidence" value="ECO:0007669"/>
    <property type="project" value="TreeGrafter"/>
</dbReference>
<comment type="caution">
    <text evidence="10">The sequence shown here is derived from an EMBL/GenBank/DDBJ whole genome shotgun (WGS) entry which is preliminary data.</text>
</comment>
<evidence type="ECO:0000256" key="9">
    <source>
        <dbReference type="SAM" id="SignalP"/>
    </source>
</evidence>
<dbReference type="AlphaFoldDB" id="A0AAD9QFM3"/>
<comment type="similarity">
    <text evidence="2 8">Belongs to the Wnt family.</text>
</comment>
<dbReference type="GO" id="GO:0005109">
    <property type="term" value="F:frizzled binding"/>
    <property type="evidence" value="ECO:0007669"/>
    <property type="project" value="TreeGrafter"/>
</dbReference>
<comment type="function">
    <text evidence="8">Ligand for members of the frizzled family of seven transmembrane receptors.</text>
</comment>
<dbReference type="EMBL" id="JARQWQ010000037">
    <property type="protein sequence ID" value="KAK2560076.1"/>
    <property type="molecule type" value="Genomic_DNA"/>
</dbReference>
<keyword evidence="4" id="KW-0964">Secreted</keyword>
<dbReference type="GO" id="GO:0030182">
    <property type="term" value="P:neuron differentiation"/>
    <property type="evidence" value="ECO:0007669"/>
    <property type="project" value="TreeGrafter"/>
</dbReference>
<dbReference type="PRINTS" id="PR01349">
    <property type="entry name" value="WNTPROTEIN"/>
</dbReference>
<organism evidence="10 11">
    <name type="scientific">Acropora cervicornis</name>
    <name type="common">Staghorn coral</name>
    <dbReference type="NCBI Taxonomy" id="6130"/>
    <lineage>
        <taxon>Eukaryota</taxon>
        <taxon>Metazoa</taxon>
        <taxon>Cnidaria</taxon>
        <taxon>Anthozoa</taxon>
        <taxon>Hexacorallia</taxon>
        <taxon>Scleractinia</taxon>
        <taxon>Astrocoeniina</taxon>
        <taxon>Acroporidae</taxon>
        <taxon>Acropora</taxon>
    </lineage>
</organism>
<dbReference type="PANTHER" id="PTHR12027">
    <property type="entry name" value="WNT RELATED"/>
    <property type="match status" value="1"/>
</dbReference>
<evidence type="ECO:0000256" key="5">
    <source>
        <dbReference type="ARBA" id="ARBA00022530"/>
    </source>
</evidence>
<evidence type="ECO:0000313" key="11">
    <source>
        <dbReference type="Proteomes" id="UP001249851"/>
    </source>
</evidence>
<dbReference type="SMART" id="SM00097">
    <property type="entry name" value="WNT1"/>
    <property type="match status" value="1"/>
</dbReference>
<keyword evidence="5" id="KW-0272">Extracellular matrix</keyword>
<evidence type="ECO:0000256" key="6">
    <source>
        <dbReference type="ARBA" id="ARBA00022687"/>
    </source>
</evidence>
<gene>
    <name evidence="10" type="ORF">P5673_017030</name>
</gene>
<dbReference type="GO" id="GO:0005125">
    <property type="term" value="F:cytokine activity"/>
    <property type="evidence" value="ECO:0007669"/>
    <property type="project" value="TreeGrafter"/>
</dbReference>
<keyword evidence="9" id="KW-0732">Signal</keyword>
<proteinExistence type="inferred from homology"/>
<feature type="signal peptide" evidence="9">
    <location>
        <begin position="1"/>
        <end position="23"/>
    </location>
</feature>
<evidence type="ECO:0000256" key="2">
    <source>
        <dbReference type="ARBA" id="ARBA00005683"/>
    </source>
</evidence>
<evidence type="ECO:0000256" key="1">
    <source>
        <dbReference type="ARBA" id="ARBA00004498"/>
    </source>
</evidence>
<dbReference type="Proteomes" id="UP001249851">
    <property type="component" value="Unassembled WGS sequence"/>
</dbReference>
<dbReference type="InterPro" id="IPR005817">
    <property type="entry name" value="Wnt"/>
</dbReference>
<dbReference type="PANTHER" id="PTHR12027:SF81">
    <property type="entry name" value="WNT INHIBITOR OF DORSAL PROTEIN"/>
    <property type="match status" value="1"/>
</dbReference>
<keyword evidence="6 8" id="KW-0879">Wnt signaling pathway</keyword>
<accession>A0AAD9QFM3</accession>
<evidence type="ECO:0000256" key="4">
    <source>
        <dbReference type="ARBA" id="ARBA00022525"/>
    </source>
</evidence>
<reference evidence="10" key="2">
    <citation type="journal article" date="2023" name="Science">
        <title>Genomic signatures of disease resistance in endangered staghorn corals.</title>
        <authorList>
            <person name="Vollmer S.V."/>
            <person name="Selwyn J.D."/>
            <person name="Despard B.A."/>
            <person name="Roesel C.L."/>
        </authorList>
    </citation>
    <scope>NUCLEOTIDE SEQUENCE</scope>
    <source>
        <strain evidence="10">K2</strain>
    </source>
</reference>